<protein>
    <recommendedName>
        <fullName evidence="3">Rhodopsin domain-containing protein</fullName>
    </recommendedName>
</protein>
<dbReference type="PANTHER" id="PTHR38794">
    <property type="entry name" value="INTEGRAL MEMBRANE PROTEIN"/>
    <property type="match status" value="1"/>
</dbReference>
<reference evidence="4" key="1">
    <citation type="journal article" date="2020" name="Stud. Mycol.">
        <title>101 Dothideomycetes genomes: a test case for predicting lifestyles and emergence of pathogens.</title>
        <authorList>
            <person name="Haridas S."/>
            <person name="Albert R."/>
            <person name="Binder M."/>
            <person name="Bloem J."/>
            <person name="Labutti K."/>
            <person name="Salamov A."/>
            <person name="Andreopoulos B."/>
            <person name="Baker S."/>
            <person name="Barry K."/>
            <person name="Bills G."/>
            <person name="Bluhm B."/>
            <person name="Cannon C."/>
            <person name="Castanera R."/>
            <person name="Culley D."/>
            <person name="Daum C."/>
            <person name="Ezra D."/>
            <person name="Gonzalez J."/>
            <person name="Henrissat B."/>
            <person name="Kuo A."/>
            <person name="Liang C."/>
            <person name="Lipzen A."/>
            <person name="Lutzoni F."/>
            <person name="Magnuson J."/>
            <person name="Mondo S."/>
            <person name="Nolan M."/>
            <person name="Ohm R."/>
            <person name="Pangilinan J."/>
            <person name="Park H.-J."/>
            <person name="Ramirez L."/>
            <person name="Alfaro M."/>
            <person name="Sun H."/>
            <person name="Tritt A."/>
            <person name="Yoshinaga Y."/>
            <person name="Zwiers L.-H."/>
            <person name="Turgeon B."/>
            <person name="Goodwin S."/>
            <person name="Spatafora J."/>
            <person name="Crous P."/>
            <person name="Grigoriev I."/>
        </authorList>
    </citation>
    <scope>NUCLEOTIDE SEQUENCE</scope>
    <source>
        <strain evidence="4">CBS 113818</strain>
    </source>
</reference>
<evidence type="ECO:0000313" key="4">
    <source>
        <dbReference type="EMBL" id="KAF2825458.1"/>
    </source>
</evidence>
<evidence type="ECO:0000256" key="2">
    <source>
        <dbReference type="SAM" id="Phobius"/>
    </source>
</evidence>
<sequence length="425" mass="47156">MPRHEISAALSRRETPVFARGTILNIVSWLLLAIVICTLIARFAVKLSMRTSRRRLGLDDVFISLSALFSIGQTVAVSIEAMRVLGQHRDDITPDQTLIYQKAEYTACILHIANMGCARLSICILIHKILPGRIPHYTTVAFGTFTALWTVVGIFVTAFACHLPHPWSFVQNAHCINVVAFVNYVSVTNIISEVLLILIPLAVWNVGMSRSRTAGVGVVFAVRSTVIAALILHAHFFTLATKPDFSYNLWASALCQQITQNLAVICACVPYFHPFIIDLLARSQLPTVCEKPYSHTSSDTHSQDSHYCRPLVTWGLDRANSPFPQNIARPIFTPHPPSNVFNRLIPVPSRPPTAPEHVGVLPPLDWESDSSRSRSRGSRTSPTSEYVFNRHNVVSMSDETDLLEEGRGGFKAPLPSPRRPGKAFF</sequence>
<feature type="transmembrane region" description="Helical" evidence="2">
    <location>
        <begin position="180"/>
        <end position="204"/>
    </location>
</feature>
<dbReference type="EMBL" id="MU006228">
    <property type="protein sequence ID" value="KAF2825458.1"/>
    <property type="molecule type" value="Genomic_DNA"/>
</dbReference>
<feature type="transmembrane region" description="Helical" evidence="2">
    <location>
        <begin position="26"/>
        <end position="45"/>
    </location>
</feature>
<feature type="transmembrane region" description="Helical" evidence="2">
    <location>
        <begin position="216"/>
        <end position="237"/>
    </location>
</feature>
<accession>A0A6A6ZXP1</accession>
<feature type="region of interest" description="Disordered" evidence="1">
    <location>
        <begin position="352"/>
        <end position="386"/>
    </location>
</feature>
<organism evidence="4 5">
    <name type="scientific">Ophiobolus disseminans</name>
    <dbReference type="NCBI Taxonomy" id="1469910"/>
    <lineage>
        <taxon>Eukaryota</taxon>
        <taxon>Fungi</taxon>
        <taxon>Dikarya</taxon>
        <taxon>Ascomycota</taxon>
        <taxon>Pezizomycotina</taxon>
        <taxon>Dothideomycetes</taxon>
        <taxon>Pleosporomycetidae</taxon>
        <taxon>Pleosporales</taxon>
        <taxon>Pleosporineae</taxon>
        <taxon>Phaeosphaeriaceae</taxon>
        <taxon>Ophiobolus</taxon>
    </lineage>
</organism>
<dbReference type="Proteomes" id="UP000799424">
    <property type="component" value="Unassembled WGS sequence"/>
</dbReference>
<feature type="transmembrane region" description="Helical" evidence="2">
    <location>
        <begin position="137"/>
        <end position="160"/>
    </location>
</feature>
<evidence type="ECO:0000259" key="3">
    <source>
        <dbReference type="Pfam" id="PF20684"/>
    </source>
</evidence>
<proteinExistence type="predicted"/>
<name>A0A6A6ZXP1_9PLEO</name>
<dbReference type="OrthoDB" id="3918601at2759"/>
<keyword evidence="5" id="KW-1185">Reference proteome</keyword>
<gene>
    <name evidence="4" type="ORF">CC86DRAFT_43418</name>
</gene>
<dbReference type="InterPro" id="IPR049326">
    <property type="entry name" value="Rhodopsin_dom_fungi"/>
</dbReference>
<keyword evidence="2" id="KW-1133">Transmembrane helix</keyword>
<keyword evidence="2" id="KW-0472">Membrane</keyword>
<evidence type="ECO:0000313" key="5">
    <source>
        <dbReference type="Proteomes" id="UP000799424"/>
    </source>
</evidence>
<dbReference type="Pfam" id="PF20684">
    <property type="entry name" value="Fung_rhodopsin"/>
    <property type="match status" value="1"/>
</dbReference>
<dbReference type="AlphaFoldDB" id="A0A6A6ZXP1"/>
<feature type="domain" description="Rhodopsin" evidence="3">
    <location>
        <begin position="46"/>
        <end position="276"/>
    </location>
</feature>
<feature type="region of interest" description="Disordered" evidence="1">
    <location>
        <begin position="398"/>
        <end position="425"/>
    </location>
</feature>
<keyword evidence="2" id="KW-0812">Transmembrane</keyword>
<dbReference type="PANTHER" id="PTHR38794:SF1">
    <property type="entry name" value="INTEGRAL MEMBRANE PROTEIN"/>
    <property type="match status" value="1"/>
</dbReference>
<evidence type="ECO:0000256" key="1">
    <source>
        <dbReference type="SAM" id="MobiDB-lite"/>
    </source>
</evidence>